<dbReference type="SUPFAM" id="SSF54637">
    <property type="entry name" value="Thioesterase/thiol ester dehydrase-isomerase"/>
    <property type="match status" value="1"/>
</dbReference>
<reference evidence="1" key="1">
    <citation type="journal article" date="2021" name="Microb. Physiol.">
        <title>Proteogenomic Insights into the Physiology of Marine, Sulfate-Reducing, Filamentous Desulfonema limicola and Desulfonema magnum.</title>
        <authorList>
            <person name="Schnaars V."/>
            <person name="Wohlbrand L."/>
            <person name="Scheve S."/>
            <person name="Hinrichs C."/>
            <person name="Reinhardt R."/>
            <person name="Rabus R."/>
        </authorList>
    </citation>
    <scope>NUCLEOTIDE SEQUENCE</scope>
    <source>
        <strain evidence="1">5ac10</strain>
    </source>
</reference>
<proteinExistence type="predicted"/>
<dbReference type="EMBL" id="CP061799">
    <property type="protein sequence ID" value="QTA81879.1"/>
    <property type="molecule type" value="Genomic_DNA"/>
</dbReference>
<evidence type="ECO:0000313" key="1">
    <source>
        <dbReference type="EMBL" id="QTA81879.1"/>
    </source>
</evidence>
<organism evidence="1 2">
    <name type="scientific">Desulfonema limicola</name>
    <dbReference type="NCBI Taxonomy" id="45656"/>
    <lineage>
        <taxon>Bacteria</taxon>
        <taxon>Pseudomonadati</taxon>
        <taxon>Thermodesulfobacteriota</taxon>
        <taxon>Desulfobacteria</taxon>
        <taxon>Desulfobacterales</taxon>
        <taxon>Desulfococcaceae</taxon>
        <taxon>Desulfonema</taxon>
    </lineage>
</organism>
<dbReference type="InterPro" id="IPR029069">
    <property type="entry name" value="HotDog_dom_sf"/>
</dbReference>
<dbReference type="Proteomes" id="UP000663720">
    <property type="component" value="Chromosome"/>
</dbReference>
<dbReference type="KEGG" id="dli:dnl_42350"/>
<keyword evidence="2" id="KW-1185">Reference proteome</keyword>
<dbReference type="InterPro" id="IPR027961">
    <property type="entry name" value="DUF4442"/>
</dbReference>
<dbReference type="Gene3D" id="3.10.129.10">
    <property type="entry name" value="Hotdog Thioesterase"/>
    <property type="match status" value="1"/>
</dbReference>
<protein>
    <submittedName>
        <fullName evidence="1">DUF4442</fullName>
    </submittedName>
</protein>
<dbReference type="RefSeq" id="WP_207687860.1">
    <property type="nucleotide sequence ID" value="NZ_CP061799.1"/>
</dbReference>
<dbReference type="AlphaFoldDB" id="A0A975BAX1"/>
<gene>
    <name evidence="1" type="ORF">dnl_42350</name>
</gene>
<evidence type="ECO:0000313" key="2">
    <source>
        <dbReference type="Proteomes" id="UP000663720"/>
    </source>
</evidence>
<sequence>MNARTFKTLLNLYPPYIGAGIRVRHIASDYSKINVEMKLRFFNRNYMGTHFGGSLYAMIDPFYALMLIKKLGPGYAVWDKSAAINFIKPGTGTVRADFSIDEQTIEHIKDKTSAGEKYCPDFSLDIFNQQDQVVAKAVKTLYIRKKKQRRNKNAFKPEKQ</sequence>
<name>A0A975BAX1_9BACT</name>
<accession>A0A975BAX1</accession>
<dbReference type="Pfam" id="PF14539">
    <property type="entry name" value="DUF4442"/>
    <property type="match status" value="1"/>
</dbReference>